<dbReference type="AlphaFoldDB" id="A0A8T0PCJ1"/>
<sequence>MLPAPLVPKAPSFVSVRGSSGGSISGLKRKTCEGAGASASNAARGVSVSPASSSTPSGSEPKIYVPNEDATQVVGSEKRHTYYCR</sequence>
<evidence type="ECO:0000313" key="3">
    <source>
        <dbReference type="Proteomes" id="UP000823388"/>
    </source>
</evidence>
<organism evidence="2 3">
    <name type="scientific">Panicum virgatum</name>
    <name type="common">Blackwell switchgrass</name>
    <dbReference type="NCBI Taxonomy" id="38727"/>
    <lineage>
        <taxon>Eukaryota</taxon>
        <taxon>Viridiplantae</taxon>
        <taxon>Streptophyta</taxon>
        <taxon>Embryophyta</taxon>
        <taxon>Tracheophyta</taxon>
        <taxon>Spermatophyta</taxon>
        <taxon>Magnoliopsida</taxon>
        <taxon>Liliopsida</taxon>
        <taxon>Poales</taxon>
        <taxon>Poaceae</taxon>
        <taxon>PACMAD clade</taxon>
        <taxon>Panicoideae</taxon>
        <taxon>Panicodae</taxon>
        <taxon>Paniceae</taxon>
        <taxon>Panicinae</taxon>
        <taxon>Panicum</taxon>
        <taxon>Panicum sect. Hiantes</taxon>
    </lineage>
</organism>
<dbReference type="Proteomes" id="UP000823388">
    <property type="component" value="Chromosome 8N"/>
</dbReference>
<gene>
    <name evidence="2" type="ORF">PVAP13_8NG224500</name>
</gene>
<evidence type="ECO:0000313" key="2">
    <source>
        <dbReference type="EMBL" id="KAG2557872.1"/>
    </source>
</evidence>
<dbReference type="EMBL" id="CM029052">
    <property type="protein sequence ID" value="KAG2557872.1"/>
    <property type="molecule type" value="Genomic_DNA"/>
</dbReference>
<feature type="compositionally biased region" description="Low complexity" evidence="1">
    <location>
        <begin position="34"/>
        <end position="59"/>
    </location>
</feature>
<feature type="region of interest" description="Disordered" evidence="1">
    <location>
        <begin position="1"/>
        <end position="71"/>
    </location>
</feature>
<evidence type="ECO:0000256" key="1">
    <source>
        <dbReference type="SAM" id="MobiDB-lite"/>
    </source>
</evidence>
<keyword evidence="3" id="KW-1185">Reference proteome</keyword>
<reference evidence="2" key="1">
    <citation type="submission" date="2020-05" db="EMBL/GenBank/DDBJ databases">
        <title>WGS assembly of Panicum virgatum.</title>
        <authorList>
            <person name="Lovell J.T."/>
            <person name="Jenkins J."/>
            <person name="Shu S."/>
            <person name="Juenger T.E."/>
            <person name="Schmutz J."/>
        </authorList>
    </citation>
    <scope>NUCLEOTIDE SEQUENCE</scope>
    <source>
        <strain evidence="2">AP13</strain>
    </source>
</reference>
<proteinExistence type="predicted"/>
<comment type="caution">
    <text evidence="2">The sequence shown here is derived from an EMBL/GenBank/DDBJ whole genome shotgun (WGS) entry which is preliminary data.</text>
</comment>
<protein>
    <submittedName>
        <fullName evidence="2">Uncharacterized protein</fullName>
    </submittedName>
</protein>
<name>A0A8T0PCJ1_PANVG</name>
<accession>A0A8T0PCJ1</accession>